<proteinExistence type="predicted"/>
<name>A0A495J3J6_9SPHI</name>
<reference evidence="3 4" key="1">
    <citation type="submission" date="2018-10" db="EMBL/GenBank/DDBJ databases">
        <title>Genomic Encyclopedia of Archaeal and Bacterial Type Strains, Phase II (KMG-II): from individual species to whole genera.</title>
        <authorList>
            <person name="Goeker M."/>
        </authorList>
    </citation>
    <scope>NUCLEOTIDE SEQUENCE [LARGE SCALE GENOMIC DNA]</scope>
    <source>
        <strain evidence="3 4">DSM 18602</strain>
    </source>
</reference>
<keyword evidence="3" id="KW-0413">Isomerase</keyword>
<accession>A0A495J3J6</accession>
<dbReference type="AlphaFoldDB" id="A0A495J3J6"/>
<feature type="domain" description="Thioredoxin" evidence="2">
    <location>
        <begin position="38"/>
        <end position="180"/>
    </location>
</feature>
<protein>
    <submittedName>
        <fullName evidence="3">Thiol-disulfide isomerase/thioredoxin</fullName>
    </submittedName>
</protein>
<dbReference type="Proteomes" id="UP000268007">
    <property type="component" value="Unassembled WGS sequence"/>
</dbReference>
<dbReference type="EMBL" id="RBKU01000001">
    <property type="protein sequence ID" value="RKR83517.1"/>
    <property type="molecule type" value="Genomic_DNA"/>
</dbReference>
<dbReference type="OrthoDB" id="793244at2"/>
<keyword evidence="4" id="KW-1185">Reference proteome</keyword>
<evidence type="ECO:0000313" key="4">
    <source>
        <dbReference type="Proteomes" id="UP000268007"/>
    </source>
</evidence>
<organism evidence="3 4">
    <name type="scientific">Mucilaginibacter gracilis</name>
    <dbReference type="NCBI Taxonomy" id="423350"/>
    <lineage>
        <taxon>Bacteria</taxon>
        <taxon>Pseudomonadati</taxon>
        <taxon>Bacteroidota</taxon>
        <taxon>Sphingobacteriia</taxon>
        <taxon>Sphingobacteriales</taxon>
        <taxon>Sphingobacteriaceae</taxon>
        <taxon>Mucilaginibacter</taxon>
    </lineage>
</organism>
<dbReference type="InterPro" id="IPR036249">
    <property type="entry name" value="Thioredoxin-like_sf"/>
</dbReference>
<dbReference type="SUPFAM" id="SSF52833">
    <property type="entry name" value="Thioredoxin-like"/>
    <property type="match status" value="1"/>
</dbReference>
<dbReference type="InterPro" id="IPR013766">
    <property type="entry name" value="Thioredoxin_domain"/>
</dbReference>
<keyword evidence="1" id="KW-0732">Signal</keyword>
<gene>
    <name evidence="3" type="ORF">BDD43_3727</name>
</gene>
<feature type="chain" id="PRO_5019758750" evidence="1">
    <location>
        <begin position="22"/>
        <end position="441"/>
    </location>
</feature>
<comment type="caution">
    <text evidence="3">The sequence shown here is derived from an EMBL/GenBank/DDBJ whole genome shotgun (WGS) entry which is preliminary data.</text>
</comment>
<dbReference type="GO" id="GO:0016853">
    <property type="term" value="F:isomerase activity"/>
    <property type="evidence" value="ECO:0007669"/>
    <property type="project" value="UniProtKB-KW"/>
</dbReference>
<evidence type="ECO:0000256" key="1">
    <source>
        <dbReference type="SAM" id="SignalP"/>
    </source>
</evidence>
<sequence length="441" mass="50430">MQKTLLTIVLATLCLNFNANAQGRNNIIKPLSIGDTISEVIWKIPLQVINERAGKKTITLNDYRNKKLIILDFWATWCSSCINAFPKLDSLSTSTVDVKILLVNAKRTRDTKAKIDAVFKRITTTKATLFSVPTIANDTVFDKLFPHNILPHYVWIYQGKILASTDSYEVTGKNIAAVLKDPAHSFVVKSDRISFDYRKSFRTNLGKEADSAMLTTSMIMRYLPGLVSSKNNYEDGNRKRYYFINRPLISLYQFAFNCSPNRILVDTKDGRQFPYQNKNVKSDEMGDWRKNNLFSYELIIPNTEPEDRVCAKMLSDLNLYFQLDGKKEQRVVDCYVLSRSNNITLLPHAGEAKAIRLNKRQDSLVVTNTTVKELTDYLNYYPSFKDTMPIVVDETNYPTPVDMLLSSAGMDDINSLNTSLKRYGFTLIRQKRTIEMCVITN</sequence>
<evidence type="ECO:0000259" key="2">
    <source>
        <dbReference type="PROSITE" id="PS51352"/>
    </source>
</evidence>
<dbReference type="PROSITE" id="PS51352">
    <property type="entry name" value="THIOREDOXIN_2"/>
    <property type="match status" value="1"/>
</dbReference>
<dbReference type="Pfam" id="PF00085">
    <property type="entry name" value="Thioredoxin"/>
    <property type="match status" value="1"/>
</dbReference>
<dbReference type="Gene3D" id="3.40.30.10">
    <property type="entry name" value="Glutaredoxin"/>
    <property type="match status" value="1"/>
</dbReference>
<feature type="signal peptide" evidence="1">
    <location>
        <begin position="1"/>
        <end position="21"/>
    </location>
</feature>
<dbReference type="RefSeq" id="WP_121198999.1">
    <property type="nucleotide sequence ID" value="NZ_RBKU01000001.1"/>
</dbReference>
<evidence type="ECO:0000313" key="3">
    <source>
        <dbReference type="EMBL" id="RKR83517.1"/>
    </source>
</evidence>